<feature type="region of interest" description="Disordered" evidence="1">
    <location>
        <begin position="238"/>
        <end position="269"/>
    </location>
</feature>
<accession>A0AAV7P6K9</accession>
<evidence type="ECO:0000313" key="3">
    <source>
        <dbReference type="Proteomes" id="UP001066276"/>
    </source>
</evidence>
<name>A0AAV7P6K9_PLEWA</name>
<gene>
    <name evidence="2" type="ORF">NDU88_008964</name>
</gene>
<sequence length="269" mass="28052">MATSHDTEAVRAALRILVEAGRADLLRRGVLDQAWVGMSRPTRAASSRVAAVIAACESQDSDGDKEEASGAPGQEPGVRSGTPNAHSPLMFSGEAQGTQDPGPGDAGAGSAAAVAGPPARKRGKYAGKPRGGAMRPKAAPRQARLAKHKTTEEVGAMGAPVLFTQGTWDQAETWDLEARIREQRRIVVETEARWAQLCKNREEAGTRSEAFKRAREAIDNKGTQPSGAGVGTWVWVPQSEAGREQEAGAAEGQVGVGNPGGAYGHGGRS</sequence>
<proteinExistence type="predicted"/>
<dbReference type="AlphaFoldDB" id="A0AAV7P6K9"/>
<feature type="compositionally biased region" description="Gly residues" evidence="1">
    <location>
        <begin position="254"/>
        <end position="269"/>
    </location>
</feature>
<organism evidence="2 3">
    <name type="scientific">Pleurodeles waltl</name>
    <name type="common">Iberian ribbed newt</name>
    <dbReference type="NCBI Taxonomy" id="8319"/>
    <lineage>
        <taxon>Eukaryota</taxon>
        <taxon>Metazoa</taxon>
        <taxon>Chordata</taxon>
        <taxon>Craniata</taxon>
        <taxon>Vertebrata</taxon>
        <taxon>Euteleostomi</taxon>
        <taxon>Amphibia</taxon>
        <taxon>Batrachia</taxon>
        <taxon>Caudata</taxon>
        <taxon>Salamandroidea</taxon>
        <taxon>Salamandridae</taxon>
        <taxon>Pleurodelinae</taxon>
        <taxon>Pleurodeles</taxon>
    </lineage>
</organism>
<reference evidence="2" key="1">
    <citation type="journal article" date="2022" name="bioRxiv">
        <title>Sequencing and chromosome-scale assembly of the giantPleurodeles waltlgenome.</title>
        <authorList>
            <person name="Brown T."/>
            <person name="Elewa A."/>
            <person name="Iarovenko S."/>
            <person name="Subramanian E."/>
            <person name="Araus A.J."/>
            <person name="Petzold A."/>
            <person name="Susuki M."/>
            <person name="Suzuki K.-i.T."/>
            <person name="Hayashi T."/>
            <person name="Toyoda A."/>
            <person name="Oliveira C."/>
            <person name="Osipova E."/>
            <person name="Leigh N.D."/>
            <person name="Simon A."/>
            <person name="Yun M.H."/>
        </authorList>
    </citation>
    <scope>NUCLEOTIDE SEQUENCE</scope>
    <source>
        <strain evidence="2">20211129_DDA</strain>
        <tissue evidence="2">Liver</tissue>
    </source>
</reference>
<comment type="caution">
    <text evidence="2">The sequence shown here is derived from an EMBL/GenBank/DDBJ whole genome shotgun (WGS) entry which is preliminary data.</text>
</comment>
<dbReference type="Proteomes" id="UP001066276">
    <property type="component" value="Chromosome 8"/>
</dbReference>
<keyword evidence="3" id="KW-1185">Reference proteome</keyword>
<evidence type="ECO:0000256" key="1">
    <source>
        <dbReference type="SAM" id="MobiDB-lite"/>
    </source>
</evidence>
<dbReference type="EMBL" id="JANPWB010000012">
    <property type="protein sequence ID" value="KAJ1120815.1"/>
    <property type="molecule type" value="Genomic_DNA"/>
</dbReference>
<evidence type="ECO:0000313" key="2">
    <source>
        <dbReference type="EMBL" id="KAJ1120815.1"/>
    </source>
</evidence>
<feature type="compositionally biased region" description="Low complexity" evidence="1">
    <location>
        <begin position="108"/>
        <end position="118"/>
    </location>
</feature>
<feature type="region of interest" description="Disordered" evidence="1">
    <location>
        <begin position="57"/>
        <end position="141"/>
    </location>
</feature>
<protein>
    <submittedName>
        <fullName evidence="2">Uncharacterized protein</fullName>
    </submittedName>
</protein>